<dbReference type="EMBL" id="VULP01000018">
    <property type="protein sequence ID" value="MSU82564.1"/>
    <property type="molecule type" value="Genomic_DNA"/>
</dbReference>
<reference evidence="1 2" key="1">
    <citation type="submission" date="2019-08" db="EMBL/GenBank/DDBJ databases">
        <title>In-depth cultivation of the pig gut microbiome towards novel bacterial diversity and tailored functional studies.</title>
        <authorList>
            <person name="Wylensek D."/>
            <person name="Hitch T.C.A."/>
            <person name="Clavel T."/>
        </authorList>
    </citation>
    <scope>NUCLEOTIDE SEQUENCE [LARGE SCALE GENOMIC DNA]</scope>
    <source>
        <strain evidence="1 2">BSM-383-APC-4H</strain>
    </source>
</reference>
<dbReference type="AlphaFoldDB" id="A0A6N7YGB8"/>
<comment type="caution">
    <text evidence="1">The sequence shown here is derived from an EMBL/GenBank/DDBJ whole genome shotgun (WGS) entry which is preliminary data.</text>
</comment>
<gene>
    <name evidence="1" type="ORF">FYJ25_09420</name>
</gene>
<protein>
    <submittedName>
        <fullName evidence="1">RloB domain-containing protein</fullName>
    </submittedName>
</protein>
<accession>A0A6N7YGB8</accession>
<dbReference type="InterPro" id="IPR025591">
    <property type="entry name" value="RloB"/>
</dbReference>
<dbReference type="RefSeq" id="WP_154581160.1">
    <property type="nucleotide sequence ID" value="NZ_VULP01000018.1"/>
</dbReference>
<organism evidence="1 2">
    <name type="scientific">Anaerobutyricum soehngenii</name>
    <dbReference type="NCBI Taxonomy" id="105843"/>
    <lineage>
        <taxon>Bacteria</taxon>
        <taxon>Bacillati</taxon>
        <taxon>Bacillota</taxon>
        <taxon>Clostridia</taxon>
        <taxon>Lachnospirales</taxon>
        <taxon>Lachnospiraceae</taxon>
        <taxon>Anaerobutyricum</taxon>
    </lineage>
</organism>
<evidence type="ECO:0000313" key="1">
    <source>
        <dbReference type="EMBL" id="MSU82564.1"/>
    </source>
</evidence>
<name>A0A6N7YGB8_9FIRM</name>
<dbReference type="Proteomes" id="UP000433359">
    <property type="component" value="Unassembled WGS sequence"/>
</dbReference>
<evidence type="ECO:0000313" key="2">
    <source>
        <dbReference type="Proteomes" id="UP000433359"/>
    </source>
</evidence>
<dbReference type="Pfam" id="PF13707">
    <property type="entry name" value="RloB"/>
    <property type="match status" value="1"/>
</dbReference>
<sequence length="324" mass="38995">MREKKMFAQRTRTRNTDEAKRKYFLVYEGKETEEIYFESVSQNRSKIGIDPLLELVPVVRSYSEEGWSNPKKIVDRMLLNLEESRLGVVSYETLLNWFMDYLYEEEILTNSKVKAKSLWQTLEWICKEKLHVMLTEQVENLEQTCRVIAEYFQDKEGYEQIIDDVPRIIQNRSITYAEGFDRICFVVDRDRESFVAHPENNQYEYVLNKCREKKFGFYLTNPCFEFWLLLHFDDVKELNKQQLLDNPKITAKRRYTEQELRKRVNGYTKSSYDADWFINRIDVAIQNEKLYCEDAEELEHFVGSRVGMLIEEMRRNAQQDFARK</sequence>
<proteinExistence type="predicted"/>